<feature type="binding site" evidence="6">
    <location>
        <position position="134"/>
    </location>
    <ligand>
        <name>S-adenosyl-L-methionine</name>
        <dbReference type="ChEBI" id="CHEBI:59789"/>
    </ligand>
</feature>
<dbReference type="PANTHER" id="PTHR24422:SF19">
    <property type="entry name" value="CHEMOTAXIS PROTEIN METHYLTRANSFERASE"/>
    <property type="match status" value="1"/>
</dbReference>
<dbReference type="InterPro" id="IPR050903">
    <property type="entry name" value="Bact_Chemotaxis_MeTrfase"/>
</dbReference>
<feature type="binding site" evidence="6">
    <location>
        <position position="90"/>
    </location>
    <ligand>
        <name>S-adenosyl-L-methionine</name>
        <dbReference type="ChEBI" id="CHEBI:59789"/>
    </ligand>
</feature>
<dbReference type="PIRSF" id="PIRSF000410">
    <property type="entry name" value="CheR"/>
    <property type="match status" value="1"/>
</dbReference>
<keyword evidence="4 5" id="KW-0949">S-adenosyl-L-methionine</keyword>
<dbReference type="InterPro" id="IPR022641">
    <property type="entry name" value="CheR_N"/>
</dbReference>
<keyword evidence="2 5" id="KW-0489">Methyltransferase</keyword>
<evidence type="ECO:0000256" key="2">
    <source>
        <dbReference type="ARBA" id="ARBA00022603"/>
    </source>
</evidence>
<dbReference type="Proteomes" id="UP000256845">
    <property type="component" value="Unassembled WGS sequence"/>
</dbReference>
<keyword evidence="3 5" id="KW-0808">Transferase</keyword>
<dbReference type="PRINTS" id="PR00996">
    <property type="entry name" value="CHERMTFRASE"/>
</dbReference>
<dbReference type="InterPro" id="IPR022642">
    <property type="entry name" value="CheR_C"/>
</dbReference>
<dbReference type="Gene3D" id="1.10.155.10">
    <property type="entry name" value="Chemotaxis receptor methyltransferase CheR, N-terminal domain"/>
    <property type="match status" value="1"/>
</dbReference>
<proteinExistence type="predicted"/>
<organism evidence="8 9">
    <name type="scientific">Aestuariispira insulae</name>
    <dbReference type="NCBI Taxonomy" id="1461337"/>
    <lineage>
        <taxon>Bacteria</taxon>
        <taxon>Pseudomonadati</taxon>
        <taxon>Pseudomonadota</taxon>
        <taxon>Alphaproteobacteria</taxon>
        <taxon>Rhodospirillales</taxon>
        <taxon>Kiloniellaceae</taxon>
        <taxon>Aestuariispira</taxon>
    </lineage>
</organism>
<dbReference type="GO" id="GO:0008983">
    <property type="term" value="F:protein-glutamate O-methyltransferase activity"/>
    <property type="evidence" value="ECO:0007669"/>
    <property type="project" value="UniProtKB-EC"/>
</dbReference>
<evidence type="ECO:0000256" key="4">
    <source>
        <dbReference type="ARBA" id="ARBA00022691"/>
    </source>
</evidence>
<feature type="binding site" evidence="6">
    <location>
        <position position="94"/>
    </location>
    <ligand>
        <name>S-adenosyl-L-methionine</name>
        <dbReference type="ChEBI" id="CHEBI:59789"/>
    </ligand>
</feature>
<comment type="catalytic activity">
    <reaction evidence="1 5">
        <text>L-glutamyl-[protein] + S-adenosyl-L-methionine = [protein]-L-glutamate 5-O-methyl ester + S-adenosyl-L-homocysteine</text>
        <dbReference type="Rhea" id="RHEA:24452"/>
        <dbReference type="Rhea" id="RHEA-COMP:10208"/>
        <dbReference type="Rhea" id="RHEA-COMP:10311"/>
        <dbReference type="ChEBI" id="CHEBI:29973"/>
        <dbReference type="ChEBI" id="CHEBI:57856"/>
        <dbReference type="ChEBI" id="CHEBI:59789"/>
        <dbReference type="ChEBI" id="CHEBI:82795"/>
        <dbReference type="EC" id="2.1.1.80"/>
    </reaction>
</comment>
<dbReference type="Pfam" id="PF01739">
    <property type="entry name" value="CheR"/>
    <property type="match status" value="1"/>
</dbReference>
<dbReference type="SMART" id="SM00138">
    <property type="entry name" value="MeTrc"/>
    <property type="match status" value="1"/>
</dbReference>
<dbReference type="EC" id="2.1.1.80" evidence="5"/>
<dbReference type="AlphaFoldDB" id="A0A3D9HX42"/>
<dbReference type="InterPro" id="IPR000780">
    <property type="entry name" value="CheR_MeTrfase"/>
</dbReference>
<feature type="binding site" evidence="6">
    <location>
        <position position="88"/>
    </location>
    <ligand>
        <name>S-adenosyl-L-methionine</name>
        <dbReference type="ChEBI" id="CHEBI:59789"/>
    </ligand>
</feature>
<evidence type="ECO:0000256" key="5">
    <source>
        <dbReference type="PIRNR" id="PIRNR000410"/>
    </source>
</evidence>
<dbReference type="InterPro" id="IPR036804">
    <property type="entry name" value="CheR_N_sf"/>
</dbReference>
<dbReference type="EMBL" id="QRDW01000001">
    <property type="protein sequence ID" value="RED54073.1"/>
    <property type="molecule type" value="Genomic_DNA"/>
</dbReference>
<sequence length="291" mass="33364">MATLKEKKALETDREFHFTDADFHKLSKMVYERTGIVLKDHKKNMVYGRISRRLRQLDLDQFKDYLSLLEGQGGAAEIVNFVNAITTNLTNFYREAHHFEHLGKTVVPEAIEAMREQGTRRFRVWSAGCSSGQEPYTIAMTLWEHIPALAQYDARILATDLDTNCLDRGRSGIYPMKQADGIPSDCLKKYCQTGNDPEEGTVVMMGDKLKKLIAFKQLNLMGKWPMKGPFDAIFCRNVMIYFDNETKAELVRRLSALLKPRGWLYIGHSESLLSNAGDLELQGRTVYRRKN</sequence>
<evidence type="ECO:0000313" key="8">
    <source>
        <dbReference type="EMBL" id="RED54073.1"/>
    </source>
</evidence>
<dbReference type="SUPFAM" id="SSF53335">
    <property type="entry name" value="S-adenosyl-L-methionine-dependent methyltransferases"/>
    <property type="match status" value="1"/>
</dbReference>
<reference evidence="8 9" key="1">
    <citation type="submission" date="2018-07" db="EMBL/GenBank/DDBJ databases">
        <title>Genomic Encyclopedia of Type Strains, Phase III (KMG-III): the genomes of soil and plant-associated and newly described type strains.</title>
        <authorList>
            <person name="Whitman W."/>
        </authorList>
    </citation>
    <scope>NUCLEOTIDE SEQUENCE [LARGE SCALE GENOMIC DNA]</scope>
    <source>
        <strain evidence="8 9">CECT 8488</strain>
    </source>
</reference>
<accession>A0A3D9HX42</accession>
<evidence type="ECO:0000256" key="6">
    <source>
        <dbReference type="PIRSR" id="PIRSR000410-1"/>
    </source>
</evidence>
<dbReference type="RefSeq" id="WP_115935159.1">
    <property type="nucleotide sequence ID" value="NZ_QRDW01000001.1"/>
</dbReference>
<feature type="binding site" evidence="6">
    <location>
        <position position="160"/>
    </location>
    <ligand>
        <name>S-adenosyl-L-methionine</name>
        <dbReference type="ChEBI" id="CHEBI:59789"/>
    </ligand>
</feature>
<evidence type="ECO:0000256" key="3">
    <source>
        <dbReference type="ARBA" id="ARBA00022679"/>
    </source>
</evidence>
<dbReference type="SUPFAM" id="SSF47757">
    <property type="entry name" value="Chemotaxis receptor methyltransferase CheR, N-terminal domain"/>
    <property type="match status" value="1"/>
</dbReference>
<evidence type="ECO:0000259" key="7">
    <source>
        <dbReference type="PROSITE" id="PS50123"/>
    </source>
</evidence>
<dbReference type="Pfam" id="PF03705">
    <property type="entry name" value="CheR_N"/>
    <property type="match status" value="1"/>
</dbReference>
<dbReference type="PROSITE" id="PS50123">
    <property type="entry name" value="CHER"/>
    <property type="match status" value="1"/>
</dbReference>
<dbReference type="Gene3D" id="3.40.50.150">
    <property type="entry name" value="Vaccinia Virus protein VP39"/>
    <property type="match status" value="1"/>
</dbReference>
<feature type="binding site" evidence="6">
    <location>
        <begin position="236"/>
        <end position="237"/>
    </location>
    <ligand>
        <name>S-adenosyl-L-methionine</name>
        <dbReference type="ChEBI" id="CHEBI:59789"/>
    </ligand>
</feature>
<dbReference type="OrthoDB" id="9816309at2"/>
<evidence type="ECO:0000256" key="1">
    <source>
        <dbReference type="ARBA" id="ARBA00001541"/>
    </source>
</evidence>
<keyword evidence="9" id="KW-1185">Reference proteome</keyword>
<feature type="domain" description="CheR-type methyltransferase" evidence="7">
    <location>
        <begin position="11"/>
        <end position="291"/>
    </location>
</feature>
<dbReference type="InterPro" id="IPR026024">
    <property type="entry name" value="Chemotaxis_MeTrfase_CheR"/>
</dbReference>
<comment type="caution">
    <text evidence="8">The sequence shown here is derived from an EMBL/GenBank/DDBJ whole genome shotgun (WGS) entry which is preliminary data.</text>
</comment>
<dbReference type="InterPro" id="IPR029063">
    <property type="entry name" value="SAM-dependent_MTases_sf"/>
</dbReference>
<name>A0A3D9HX42_9PROT</name>
<dbReference type="GO" id="GO:0032259">
    <property type="term" value="P:methylation"/>
    <property type="evidence" value="ECO:0007669"/>
    <property type="project" value="UniProtKB-KW"/>
</dbReference>
<feature type="binding site" evidence="6">
    <location>
        <begin position="219"/>
        <end position="220"/>
    </location>
    <ligand>
        <name>S-adenosyl-L-methionine</name>
        <dbReference type="ChEBI" id="CHEBI:59789"/>
    </ligand>
</feature>
<evidence type="ECO:0000313" key="9">
    <source>
        <dbReference type="Proteomes" id="UP000256845"/>
    </source>
</evidence>
<comment type="function">
    <text evidence="5">Methylation of the membrane-bound methyl-accepting chemotaxis proteins (MCP) to form gamma-glutamyl methyl ester residues in MCP.</text>
</comment>
<gene>
    <name evidence="8" type="ORF">DFP90_101874</name>
</gene>
<protein>
    <recommendedName>
        <fullName evidence="5">Chemotaxis protein methyltransferase</fullName>
        <ecNumber evidence="5">2.1.1.80</ecNumber>
    </recommendedName>
</protein>
<dbReference type="PANTHER" id="PTHR24422">
    <property type="entry name" value="CHEMOTAXIS PROTEIN METHYLTRANSFERASE"/>
    <property type="match status" value="1"/>
</dbReference>